<protein>
    <submittedName>
        <fullName evidence="2">GNAT family N-acetyltransferase</fullName>
    </submittedName>
</protein>
<dbReference type="Pfam" id="PF13302">
    <property type="entry name" value="Acetyltransf_3"/>
    <property type="match status" value="1"/>
</dbReference>
<name>A0A2W4YW38_9SPHN</name>
<evidence type="ECO:0000313" key="2">
    <source>
        <dbReference type="EMBL" id="PZO72452.1"/>
    </source>
</evidence>
<evidence type="ECO:0000259" key="1">
    <source>
        <dbReference type="PROSITE" id="PS51186"/>
    </source>
</evidence>
<proteinExistence type="predicted"/>
<sequence length="188" mass="20254">MPTLTPASAPTLTTARLTLTGHAATDLEDCAAMWTDPRVYTMIGGQPRSREDVWIRLLRSIGQWTLFGYGSWIARDTATGALIGELGLIEARRAIEPSIDAAPEVGWTLTGAAQGQGYASEALAAILAWTDAHIPTTTCIIDPVNAPSIRLAERLGYRLRTTGTYRDAPILIFDRHADARNPAAIAAR</sequence>
<dbReference type="GO" id="GO:0016747">
    <property type="term" value="F:acyltransferase activity, transferring groups other than amino-acyl groups"/>
    <property type="evidence" value="ECO:0007669"/>
    <property type="project" value="InterPro"/>
</dbReference>
<keyword evidence="2" id="KW-0808">Transferase</keyword>
<dbReference type="PANTHER" id="PTHR43792">
    <property type="entry name" value="GNAT FAMILY, PUTATIVE (AFU_ORTHOLOGUE AFUA_3G00765)-RELATED-RELATED"/>
    <property type="match status" value="1"/>
</dbReference>
<dbReference type="EMBL" id="QFMX01000012">
    <property type="protein sequence ID" value="PZO72452.1"/>
    <property type="molecule type" value="Genomic_DNA"/>
</dbReference>
<dbReference type="PANTHER" id="PTHR43792:SF16">
    <property type="entry name" value="N-ACETYLTRANSFERASE DOMAIN-CONTAINING PROTEIN"/>
    <property type="match status" value="1"/>
</dbReference>
<dbReference type="Gene3D" id="3.40.630.30">
    <property type="match status" value="1"/>
</dbReference>
<dbReference type="InterPro" id="IPR016181">
    <property type="entry name" value="Acyl_CoA_acyltransferase"/>
</dbReference>
<evidence type="ECO:0000313" key="3">
    <source>
        <dbReference type="Proteomes" id="UP000249555"/>
    </source>
</evidence>
<reference evidence="2 3" key="1">
    <citation type="submission" date="2017-08" db="EMBL/GenBank/DDBJ databases">
        <title>Infants hospitalized years apart are colonized by the same room-sourced microbial strains.</title>
        <authorList>
            <person name="Brooks B."/>
            <person name="Olm M.R."/>
            <person name="Firek B.A."/>
            <person name="Baker R."/>
            <person name="Thomas B.C."/>
            <person name="Morowitz M.J."/>
            <person name="Banfield J.F."/>
        </authorList>
    </citation>
    <scope>NUCLEOTIDE SEQUENCE [LARGE SCALE GENOMIC DNA]</scope>
    <source>
        <strain evidence="2">S2_018_000_R3_119</strain>
    </source>
</reference>
<dbReference type="SUPFAM" id="SSF55729">
    <property type="entry name" value="Acyl-CoA N-acyltransferases (Nat)"/>
    <property type="match status" value="1"/>
</dbReference>
<feature type="domain" description="N-acetyltransferase" evidence="1">
    <location>
        <begin position="17"/>
        <end position="176"/>
    </location>
</feature>
<dbReference type="InterPro" id="IPR051531">
    <property type="entry name" value="N-acetyltransferase"/>
</dbReference>
<dbReference type="PROSITE" id="PS51186">
    <property type="entry name" value="GNAT"/>
    <property type="match status" value="1"/>
</dbReference>
<dbReference type="Proteomes" id="UP000249555">
    <property type="component" value="Unassembled WGS sequence"/>
</dbReference>
<organism evidence="2 3">
    <name type="scientific">Sphingomonas taxi</name>
    <dbReference type="NCBI Taxonomy" id="1549858"/>
    <lineage>
        <taxon>Bacteria</taxon>
        <taxon>Pseudomonadati</taxon>
        <taxon>Pseudomonadota</taxon>
        <taxon>Alphaproteobacteria</taxon>
        <taxon>Sphingomonadales</taxon>
        <taxon>Sphingomonadaceae</taxon>
        <taxon>Sphingomonas</taxon>
    </lineage>
</organism>
<dbReference type="InterPro" id="IPR000182">
    <property type="entry name" value="GNAT_dom"/>
</dbReference>
<comment type="caution">
    <text evidence="2">The sequence shown here is derived from an EMBL/GenBank/DDBJ whole genome shotgun (WGS) entry which is preliminary data.</text>
</comment>
<dbReference type="AlphaFoldDB" id="A0A2W4YW38"/>
<accession>A0A2W4YW38</accession>
<gene>
    <name evidence="2" type="ORF">DI640_12845</name>
</gene>